<keyword evidence="1" id="KW-0472">Membrane</keyword>
<feature type="transmembrane region" description="Helical" evidence="1">
    <location>
        <begin position="298"/>
        <end position="317"/>
    </location>
</feature>
<feature type="domain" description="Glycosyl transferase CAP10" evidence="2">
    <location>
        <begin position="531"/>
        <end position="822"/>
    </location>
</feature>
<feature type="transmembrane region" description="Helical" evidence="1">
    <location>
        <begin position="124"/>
        <end position="146"/>
    </location>
</feature>
<accession>A0ABY6V4I3</accession>
<dbReference type="Proteomes" id="UP000766486">
    <property type="component" value="Unassembled WGS sequence"/>
</dbReference>
<evidence type="ECO:0000313" key="3">
    <source>
        <dbReference type="EMBL" id="VUC37422.1"/>
    </source>
</evidence>
<protein>
    <recommendedName>
        <fullName evidence="2">Glycosyl transferase CAP10 domain-containing protein</fullName>
    </recommendedName>
</protein>
<dbReference type="EMBL" id="CABFNS010000963">
    <property type="protein sequence ID" value="VUC37422.1"/>
    <property type="molecule type" value="Genomic_DNA"/>
</dbReference>
<sequence length="830" mass="95316">MQRLANIDPVTGLTGSAVLWAVWTQSQTNRRDEPWAELICWIFLPTLCKAVTFSIDRPGIEKANESQISPSPWLWLFATCIATQAICEGEQGSNWLMPLLMPLLLIAEQYLGHDLSQSASSRPFFIFMFANTLLGTASTALFGTFTLLDFNLIRFALSTISAVASFTMYLTLIKKGSNHSRHIPHINIREGIEPLSLRVIGTLMFALALKTSVFGCAVPQVLPTIILGISKAFTWFFVIQTAEHATWRVAVPITSFSILSTIDPYTQSWEINSFLVLIASVLLLAQIIGTIPKYPKALWILSLIPIIPYFLSLQAIMSSQHMAQMSFYSYQMHPVEEAIHAAQAGFNSLIHRQSKTYAAAHDEYKRRYGFEPPPGFEKWYEFAKANQSPIIDDFDTIQRSINPLMKLSGREVLEVMSQVYSRPDSEVWSCEYSSQNSHTHCSHPRRKFDRHISLLFNKIMKDVPTDIHSLRLLVNHFDEPRVLATSKALGNQLPYQQGRDDDESSRHIWDLVSQNCKFQELDSEAFEDWSASPNIGLVRNHTQQVDICQHPEHQHTHGLLIIPVTFRPIEDLVPILSTGSLSTMGDILLPSPAYLEEEFQYDKTKDMDWDSKHNKLYWAGSTSGGYANGSRWRDFHRHKFVNMINNPAKDQTYWYLQQRNGFIERVPSSFLNHRLYNVAFTKVFQCERSTCHDQRAYFNVRPWAHKDEALRYRLAFDLDGNGISGRFYKLLASRSVPLKQTIIREWHDDRLVPWVHYVPVSQHMAELPELVTYLTSTKSGQEQARKISEQGRDWYSRAFREVDMTIYFYRLLLELARLQDPAREGTLDVK</sequence>
<organism evidence="3 4">
    <name type="scientific">Bionectria ochroleuca</name>
    <name type="common">Gliocladium roseum</name>
    <dbReference type="NCBI Taxonomy" id="29856"/>
    <lineage>
        <taxon>Eukaryota</taxon>
        <taxon>Fungi</taxon>
        <taxon>Dikarya</taxon>
        <taxon>Ascomycota</taxon>
        <taxon>Pezizomycotina</taxon>
        <taxon>Sordariomycetes</taxon>
        <taxon>Hypocreomycetidae</taxon>
        <taxon>Hypocreales</taxon>
        <taxon>Bionectriaceae</taxon>
        <taxon>Clonostachys</taxon>
    </lineage>
</organism>
<dbReference type="InterPro" id="IPR051091">
    <property type="entry name" value="O-Glucosyltr/Glycosyltrsf_90"/>
</dbReference>
<evidence type="ECO:0000313" key="4">
    <source>
        <dbReference type="Proteomes" id="UP000766486"/>
    </source>
</evidence>
<evidence type="ECO:0000256" key="1">
    <source>
        <dbReference type="SAM" id="Phobius"/>
    </source>
</evidence>
<dbReference type="InterPro" id="IPR006598">
    <property type="entry name" value="CAP10"/>
</dbReference>
<proteinExistence type="predicted"/>
<dbReference type="Pfam" id="PF05686">
    <property type="entry name" value="Glyco_transf_90"/>
    <property type="match status" value="1"/>
</dbReference>
<evidence type="ECO:0000259" key="2">
    <source>
        <dbReference type="SMART" id="SM00672"/>
    </source>
</evidence>
<dbReference type="PANTHER" id="PTHR12203:SF61">
    <property type="entry name" value="CAPSULE PROTEIN"/>
    <property type="match status" value="1"/>
</dbReference>
<keyword evidence="1" id="KW-1133">Transmembrane helix</keyword>
<name>A0ABY6V4I3_BIOOC</name>
<keyword evidence="1" id="KW-0812">Transmembrane</keyword>
<keyword evidence="4" id="KW-1185">Reference proteome</keyword>
<reference evidence="3 4" key="1">
    <citation type="submission" date="2019-06" db="EMBL/GenBank/DDBJ databases">
        <authorList>
            <person name="Broberg M."/>
        </authorList>
    </citation>
    <scope>NUCLEOTIDE SEQUENCE [LARGE SCALE GENOMIC DNA]</scope>
</reference>
<feature type="transmembrane region" description="Helical" evidence="1">
    <location>
        <begin position="274"/>
        <end position="291"/>
    </location>
</feature>
<comment type="caution">
    <text evidence="3">The sequence shown here is derived from an EMBL/GenBank/DDBJ whole genome shotgun (WGS) entry which is preliminary data.</text>
</comment>
<gene>
    <name evidence="3" type="ORF">CLO192961_LOCUS470034</name>
</gene>
<dbReference type="PANTHER" id="PTHR12203">
    <property type="entry name" value="KDEL LYS-ASP-GLU-LEU CONTAINING - RELATED"/>
    <property type="match status" value="1"/>
</dbReference>
<dbReference type="SMART" id="SM00672">
    <property type="entry name" value="CAP10"/>
    <property type="match status" value="1"/>
</dbReference>
<feature type="transmembrane region" description="Helical" evidence="1">
    <location>
        <begin position="152"/>
        <end position="174"/>
    </location>
</feature>